<dbReference type="InterPro" id="IPR036118">
    <property type="entry name" value="UreE_N_sf"/>
</dbReference>
<protein>
    <recommendedName>
        <fullName evidence="5">Urease accessory protein UreE C-terminal domain-containing protein</fullName>
    </recommendedName>
</protein>
<keyword evidence="3" id="KW-0143">Chaperone</keyword>
<dbReference type="Proteomes" id="UP001225316">
    <property type="component" value="Unassembled WGS sequence"/>
</dbReference>
<keyword evidence="7" id="KW-1185">Reference proteome</keyword>
<dbReference type="InterPro" id="IPR012406">
    <property type="entry name" value="UreE"/>
</dbReference>
<feature type="domain" description="Urease accessory protein UreE C-terminal" evidence="5">
    <location>
        <begin position="71"/>
        <end position="159"/>
    </location>
</feature>
<evidence type="ECO:0000313" key="7">
    <source>
        <dbReference type="Proteomes" id="UP001225316"/>
    </source>
</evidence>
<name>A0ABU1AUG4_9BACT</name>
<feature type="compositionally biased region" description="Basic and acidic residues" evidence="4">
    <location>
        <begin position="139"/>
        <end position="151"/>
    </location>
</feature>
<evidence type="ECO:0000256" key="3">
    <source>
        <dbReference type="ARBA" id="ARBA00023186"/>
    </source>
</evidence>
<dbReference type="Gene3D" id="3.30.70.790">
    <property type="entry name" value="UreE, C-terminal domain"/>
    <property type="match status" value="1"/>
</dbReference>
<dbReference type="RefSeq" id="WP_308948703.1">
    <property type="nucleotide sequence ID" value="NZ_JARXHW010000005.1"/>
</dbReference>
<accession>A0ABU1AUG4</accession>
<organism evidence="6 7">
    <name type="scientific">Thalassobacterium maritimum</name>
    <dbReference type="NCBI Taxonomy" id="3041265"/>
    <lineage>
        <taxon>Bacteria</taxon>
        <taxon>Pseudomonadati</taxon>
        <taxon>Verrucomicrobiota</taxon>
        <taxon>Opitutia</taxon>
        <taxon>Puniceicoccales</taxon>
        <taxon>Coraliomargaritaceae</taxon>
        <taxon>Thalassobacterium</taxon>
    </lineage>
</organism>
<keyword evidence="1" id="KW-0963">Cytoplasm</keyword>
<evidence type="ECO:0000256" key="2">
    <source>
        <dbReference type="ARBA" id="ARBA00022596"/>
    </source>
</evidence>
<sequence length="159" mass="17924">MHLITQALPSIPEGLVNVPLVVDRHKLARRRWRGAAADGTDFGFDVNESLAHGDCIWTTDTVAYVIEQSAEDCFLIALKEAKEAAWIGWMIGNLHFKAAFSEEGVLVQDDLAVEQMLEREHIHYHRVQRVFQPSKQGGHSHDHDHSHEHGHSHGHGHSH</sequence>
<dbReference type="Pfam" id="PF05194">
    <property type="entry name" value="UreE_C"/>
    <property type="match status" value="1"/>
</dbReference>
<dbReference type="EMBL" id="JARXHW010000005">
    <property type="protein sequence ID" value="MDQ8206602.1"/>
    <property type="molecule type" value="Genomic_DNA"/>
</dbReference>
<dbReference type="PIRSF" id="PIRSF036402">
    <property type="entry name" value="Ureas_acces_UreE"/>
    <property type="match status" value="1"/>
</dbReference>
<reference evidence="6 7" key="1">
    <citation type="submission" date="2023-04" db="EMBL/GenBank/DDBJ databases">
        <title>A novel bacteria isolated from coastal sediment.</title>
        <authorList>
            <person name="Liu X.-J."/>
            <person name="Du Z.-J."/>
        </authorList>
    </citation>
    <scope>NUCLEOTIDE SEQUENCE [LARGE SCALE GENOMIC DNA]</scope>
    <source>
        <strain evidence="6 7">SDUM461003</strain>
    </source>
</reference>
<dbReference type="SUPFAM" id="SSF69737">
    <property type="entry name" value="Urease metallochaperone UreE, C-terminal domain"/>
    <property type="match status" value="1"/>
</dbReference>
<keyword evidence="2" id="KW-0533">Nickel</keyword>
<evidence type="ECO:0000256" key="4">
    <source>
        <dbReference type="SAM" id="MobiDB-lite"/>
    </source>
</evidence>
<gene>
    <name evidence="6" type="ORF">QEH52_03720</name>
</gene>
<dbReference type="SUPFAM" id="SSF69287">
    <property type="entry name" value="Urease metallochaperone UreE, N-terminal domain"/>
    <property type="match status" value="1"/>
</dbReference>
<comment type="caution">
    <text evidence="6">The sequence shown here is derived from an EMBL/GenBank/DDBJ whole genome shotgun (WGS) entry which is preliminary data.</text>
</comment>
<evidence type="ECO:0000256" key="1">
    <source>
        <dbReference type="ARBA" id="ARBA00022490"/>
    </source>
</evidence>
<dbReference type="InterPro" id="IPR007864">
    <property type="entry name" value="UreE_C_dom"/>
</dbReference>
<proteinExistence type="predicted"/>
<feature type="region of interest" description="Disordered" evidence="4">
    <location>
        <begin position="133"/>
        <end position="159"/>
    </location>
</feature>
<evidence type="ECO:0000259" key="5">
    <source>
        <dbReference type="Pfam" id="PF05194"/>
    </source>
</evidence>
<evidence type="ECO:0000313" key="6">
    <source>
        <dbReference type="EMBL" id="MDQ8206602.1"/>
    </source>
</evidence>